<keyword evidence="1" id="KW-0597">Phosphoprotein</keyword>
<evidence type="ECO:0000256" key="2">
    <source>
        <dbReference type="SAM" id="MobiDB-lite"/>
    </source>
</evidence>
<feature type="domain" description="CSD" evidence="3">
    <location>
        <begin position="24"/>
        <end position="90"/>
    </location>
</feature>
<dbReference type="InterPro" id="IPR002059">
    <property type="entry name" value="CSP_DNA-bd"/>
</dbReference>
<dbReference type="OrthoDB" id="448492at2759"/>
<dbReference type="InterPro" id="IPR011129">
    <property type="entry name" value="CSD"/>
</dbReference>
<dbReference type="PANTHER" id="PTHR12962">
    <property type="entry name" value="CALCIUM-REGULATED HEAT STABLE PROTEIN CRHSP-24-RELATED"/>
    <property type="match status" value="1"/>
</dbReference>
<feature type="non-terminal residue" evidence="4">
    <location>
        <position position="1"/>
    </location>
</feature>
<feature type="region of interest" description="Disordered" evidence="2">
    <location>
        <begin position="1"/>
        <end position="20"/>
    </location>
</feature>
<dbReference type="eggNOG" id="KOG3070">
    <property type="taxonomic scope" value="Eukaryota"/>
</dbReference>
<dbReference type="SUPFAM" id="SSF50249">
    <property type="entry name" value="Nucleic acid-binding proteins"/>
    <property type="match status" value="1"/>
</dbReference>
<evidence type="ECO:0000313" key="4">
    <source>
        <dbReference type="EMBL" id="ESO01889.1"/>
    </source>
</evidence>
<dbReference type="PANTHER" id="PTHR12962:SF1">
    <property type="entry name" value="COLD SHOCK DOMAIN-CONTAINING PROTEIN CG9705"/>
    <property type="match status" value="1"/>
</dbReference>
<evidence type="ECO:0000256" key="1">
    <source>
        <dbReference type="ARBA" id="ARBA00022553"/>
    </source>
</evidence>
<sequence>LPSPLPTKRNRTYSQSQKASAGPILNGVVKSFCRQKGHGFIQPNSGGEPLFVHISDIETDCALKDGDEVTYKLCPIPPKMEKFSAVHVKMLRPKEGVEHEKW</sequence>
<name>V3V052_HELRO</name>
<dbReference type="InterPro" id="IPR012340">
    <property type="entry name" value="NA-bd_OB-fold"/>
</dbReference>
<dbReference type="PROSITE" id="PS51857">
    <property type="entry name" value="CSD_2"/>
    <property type="match status" value="1"/>
</dbReference>
<protein>
    <recommendedName>
        <fullName evidence="3">CSD domain-containing protein</fullName>
    </recommendedName>
</protein>
<organism evidence="4">
    <name type="scientific">Helobdella robusta</name>
    <name type="common">Californian leech</name>
    <dbReference type="NCBI Taxonomy" id="6412"/>
    <lineage>
        <taxon>Eukaryota</taxon>
        <taxon>Metazoa</taxon>
        <taxon>Spiralia</taxon>
        <taxon>Lophotrochozoa</taxon>
        <taxon>Annelida</taxon>
        <taxon>Clitellata</taxon>
        <taxon>Hirudinea</taxon>
        <taxon>Rhynchobdellida</taxon>
        <taxon>Glossiphoniidae</taxon>
        <taxon>Helobdella</taxon>
    </lineage>
</organism>
<accession>V3V052</accession>
<dbReference type="Pfam" id="PF00313">
    <property type="entry name" value="CSD"/>
    <property type="match status" value="1"/>
</dbReference>
<dbReference type="RefSeq" id="XP_009019297.1">
    <property type="nucleotide sequence ID" value="XM_009021049.1"/>
</dbReference>
<dbReference type="EMBL" id="KB096742">
    <property type="protein sequence ID" value="ESO01889.1"/>
    <property type="molecule type" value="Genomic_DNA"/>
</dbReference>
<dbReference type="SMART" id="SM00357">
    <property type="entry name" value="CSP"/>
    <property type="match status" value="1"/>
</dbReference>
<dbReference type="Gene3D" id="2.40.50.140">
    <property type="entry name" value="Nucleic acid-binding proteins"/>
    <property type="match status" value="1"/>
</dbReference>
<gene>
    <name evidence="4" type="ORF">HELRODRAFT_152303</name>
</gene>
<dbReference type="STRING" id="6412.T1EKQ6"/>
<evidence type="ECO:0000259" key="3">
    <source>
        <dbReference type="PROSITE" id="PS51857"/>
    </source>
</evidence>
<reference evidence="4" key="1">
    <citation type="journal article" date="2013" name="Nature">
        <title>Insights into bilaterian evolution from three spiralian genomes.</title>
        <authorList>
            <person name="Simakov O."/>
            <person name="Marletaz F."/>
            <person name="Cho S.J."/>
            <person name="Edsinger-Gonzales E."/>
            <person name="Havlak P."/>
            <person name="Hellsten U."/>
            <person name="Kuo D.H."/>
            <person name="Larsson T."/>
            <person name="Lv J."/>
            <person name="Arendt D."/>
            <person name="Savage R."/>
            <person name="Osoegawa K."/>
            <person name="de Jong P."/>
            <person name="Grimwood J."/>
            <person name="Chapman J.A."/>
            <person name="Shapiro H."/>
            <person name="Aerts A."/>
            <person name="Otillar R.P."/>
            <person name="Terry A.Y."/>
            <person name="Boore J.L."/>
            <person name="Grigoriev I.V."/>
            <person name="Lindberg D.R."/>
            <person name="Seaver E.C."/>
            <person name="Weisblat D.A."/>
            <person name="Putnam N.H."/>
            <person name="Rokhsar D.S."/>
        </authorList>
    </citation>
    <scope>NUCLEOTIDE SEQUENCE</scope>
</reference>
<dbReference type="CDD" id="cd04458">
    <property type="entry name" value="CSP_CDS"/>
    <property type="match status" value="1"/>
</dbReference>
<dbReference type="OMA" id="FIQPLHG"/>
<dbReference type="HOGENOM" id="CLU_139526_0_1_1"/>
<dbReference type="GeneID" id="20197156"/>
<dbReference type="InterPro" id="IPR052069">
    <property type="entry name" value="Ca-reg_mRNA-binding_domain"/>
</dbReference>
<feature type="non-terminal residue" evidence="4">
    <location>
        <position position="102"/>
    </location>
</feature>
<proteinExistence type="predicted"/>